<evidence type="ECO:0000313" key="1">
    <source>
        <dbReference type="EMBL" id="SKA14581.1"/>
    </source>
</evidence>
<sequence>MNSQENGNIAMSENIIIADADYVDSVAFNLIVNFERMLNRALPKADFAQWAVCVALDGGVREGKNDVQVVLVHDRQREEMAHFEPGNFSHTLNAKAFNDAHLGEFTVTSVATGNTISKETYFEEVMETLLHHDEVKRVMLIPDSETGTAYDRLRQLLRHTDDDTKRITLFAMEPMPGGNFRQELLGYSLMSALGIKSEEINQKI</sequence>
<organism evidence="1 2">
    <name type="scientific">Segatella oulorum</name>
    <dbReference type="NCBI Taxonomy" id="28136"/>
    <lineage>
        <taxon>Bacteria</taxon>
        <taxon>Pseudomonadati</taxon>
        <taxon>Bacteroidota</taxon>
        <taxon>Bacteroidia</taxon>
        <taxon>Bacteroidales</taxon>
        <taxon>Prevotellaceae</taxon>
        <taxon>Segatella</taxon>
    </lineage>
</organism>
<dbReference type="Pfam" id="PF20326">
    <property type="entry name" value="DUF6621"/>
    <property type="match status" value="1"/>
</dbReference>
<dbReference type="RefSeq" id="WP_025070815.1">
    <property type="nucleotide sequence ID" value="NZ_FUXK01000032.1"/>
</dbReference>
<accession>A0A1T4RFY6</accession>
<dbReference type="eggNOG" id="ENOG5031GTW">
    <property type="taxonomic scope" value="Bacteria"/>
</dbReference>
<dbReference type="AlphaFoldDB" id="A0A1T4RFY6"/>
<dbReference type="InterPro" id="IPR046729">
    <property type="entry name" value="DUF6621"/>
</dbReference>
<gene>
    <name evidence="1" type="ORF">SAMN02745202_02238</name>
</gene>
<dbReference type="Proteomes" id="UP000190065">
    <property type="component" value="Unassembled WGS sequence"/>
</dbReference>
<reference evidence="1 2" key="1">
    <citation type="submission" date="2017-02" db="EMBL/GenBank/DDBJ databases">
        <authorList>
            <person name="Peterson S.W."/>
        </authorList>
    </citation>
    <scope>NUCLEOTIDE SEQUENCE [LARGE SCALE GENOMIC DNA]</scope>
    <source>
        <strain evidence="1 2">ATCC 43324</strain>
    </source>
</reference>
<protein>
    <submittedName>
        <fullName evidence="1">Uncharacterized protein</fullName>
    </submittedName>
</protein>
<dbReference type="STRING" id="28136.SAMN02745202_02238"/>
<proteinExistence type="predicted"/>
<name>A0A1T4RFY6_9BACT</name>
<dbReference type="EMBL" id="FUXK01000032">
    <property type="protein sequence ID" value="SKA14581.1"/>
    <property type="molecule type" value="Genomic_DNA"/>
</dbReference>
<evidence type="ECO:0000313" key="2">
    <source>
        <dbReference type="Proteomes" id="UP000190065"/>
    </source>
</evidence>